<evidence type="ECO:0000313" key="2">
    <source>
        <dbReference type="Proteomes" id="UP000263273"/>
    </source>
</evidence>
<name>A0A354YUL7_9FIRM</name>
<accession>A0A354YUL7</accession>
<dbReference type="EMBL" id="DNZF01000060">
    <property type="protein sequence ID" value="HBK52874.1"/>
    <property type="molecule type" value="Genomic_DNA"/>
</dbReference>
<gene>
    <name evidence="1" type="ORF">DDZ44_02905</name>
</gene>
<organism evidence="1 2">
    <name type="scientific">Syntrophomonas wolfei</name>
    <dbReference type="NCBI Taxonomy" id="863"/>
    <lineage>
        <taxon>Bacteria</taxon>
        <taxon>Bacillati</taxon>
        <taxon>Bacillota</taxon>
        <taxon>Clostridia</taxon>
        <taxon>Eubacteriales</taxon>
        <taxon>Syntrophomonadaceae</taxon>
        <taxon>Syntrophomonas</taxon>
    </lineage>
</organism>
<reference evidence="1 2" key="1">
    <citation type="journal article" date="2018" name="Nat. Biotechnol.">
        <title>A standardized bacterial taxonomy based on genome phylogeny substantially revises the tree of life.</title>
        <authorList>
            <person name="Parks D.H."/>
            <person name="Chuvochina M."/>
            <person name="Waite D.W."/>
            <person name="Rinke C."/>
            <person name="Skarshewski A."/>
            <person name="Chaumeil P.A."/>
            <person name="Hugenholtz P."/>
        </authorList>
    </citation>
    <scope>NUCLEOTIDE SEQUENCE [LARGE SCALE GENOMIC DNA]</scope>
    <source>
        <strain evidence="1">UBA10948</strain>
    </source>
</reference>
<comment type="caution">
    <text evidence="1">The sequence shown here is derived from an EMBL/GenBank/DDBJ whole genome shotgun (WGS) entry which is preliminary data.</text>
</comment>
<sequence length="116" mass="13167">MIDNKGFAGMNLIVDDSYLQELEKLDFPVVKRQLLSMEDFNEEIRQGLIASKGKNDLAAIYLEELELMEFPIIKTHRLSLEEFNEELRKGIVEDGNAIQAHFAAMGIKVKNLALVS</sequence>
<evidence type="ECO:0000313" key="1">
    <source>
        <dbReference type="EMBL" id="HBK52874.1"/>
    </source>
</evidence>
<dbReference type="RefSeq" id="WP_061214136.1">
    <property type="nucleotide sequence ID" value="NZ_DCDX01000090.1"/>
</dbReference>
<dbReference type="Proteomes" id="UP000263273">
    <property type="component" value="Unassembled WGS sequence"/>
</dbReference>
<protein>
    <submittedName>
        <fullName evidence="1">Uncharacterized protein</fullName>
    </submittedName>
</protein>
<proteinExistence type="predicted"/>
<dbReference type="AlphaFoldDB" id="A0A354YUL7"/>